<organism evidence="2 3">
    <name type="scientific">Prevotella intermedia</name>
    <dbReference type="NCBI Taxonomy" id="28131"/>
    <lineage>
        <taxon>Bacteria</taxon>
        <taxon>Pseudomonadati</taxon>
        <taxon>Bacteroidota</taxon>
        <taxon>Bacteroidia</taxon>
        <taxon>Bacteroidales</taxon>
        <taxon>Prevotellaceae</taxon>
        <taxon>Prevotella</taxon>
    </lineage>
</organism>
<sequence length="58" mass="7020">MVLLYLNRFILSGIFLLRLYSAFYKRKKDKNSVNIFHRRNYCVTVLLSVCYKTYCFAL</sequence>
<gene>
    <name evidence="2" type="ORF">PIOMA14_I_1807</name>
</gene>
<evidence type="ECO:0000256" key="1">
    <source>
        <dbReference type="SAM" id="Phobius"/>
    </source>
</evidence>
<keyword evidence="1" id="KW-0472">Membrane</keyword>
<keyword evidence="1" id="KW-1133">Transmembrane helix</keyword>
<proteinExistence type="predicted"/>
<name>A0A0S3ULI3_PREIN</name>
<dbReference type="Proteomes" id="UP000217431">
    <property type="component" value="Chromosome I"/>
</dbReference>
<feature type="transmembrane region" description="Helical" evidence="1">
    <location>
        <begin position="6"/>
        <end position="24"/>
    </location>
</feature>
<evidence type="ECO:0000313" key="3">
    <source>
        <dbReference type="Proteomes" id="UP000217431"/>
    </source>
</evidence>
<dbReference type="EMBL" id="AP014597">
    <property type="protein sequence ID" value="BAU18315.1"/>
    <property type="molecule type" value="Genomic_DNA"/>
</dbReference>
<accession>A0A0S3ULI3</accession>
<evidence type="ECO:0000313" key="2">
    <source>
        <dbReference type="EMBL" id="BAU18315.1"/>
    </source>
</evidence>
<reference evidence="2 3" key="1">
    <citation type="journal article" date="2016" name="DNA Res.">
        <title>The complete genome sequencing of Prevotella intermedia strain OMA14 and a subsequent fine-scale, intra-species genomic comparison reveal an unusual amplification of conjugative and mobile transposons and identify a novel Prevotella-lineage-specific repeat.</title>
        <authorList>
            <person name="Naito M."/>
            <person name="Ogura Y."/>
            <person name="Itoh T."/>
            <person name="Shoji M."/>
            <person name="Okamoto M."/>
            <person name="Hayashi T."/>
            <person name="Nakayama K."/>
        </authorList>
    </citation>
    <scope>NUCLEOTIDE SEQUENCE [LARGE SCALE GENOMIC DNA]</scope>
    <source>
        <strain evidence="2 3">OMA14</strain>
    </source>
</reference>
<protein>
    <submittedName>
        <fullName evidence="2">Uncharacterized protein</fullName>
    </submittedName>
</protein>
<dbReference type="AlphaFoldDB" id="A0A0S3ULI3"/>
<keyword evidence="1" id="KW-0812">Transmembrane</keyword>